<dbReference type="CDD" id="cd09025">
    <property type="entry name" value="Aldose_epim_Slr1438"/>
    <property type="match status" value="1"/>
</dbReference>
<dbReference type="InterPro" id="IPR011013">
    <property type="entry name" value="Gal_mutarotase_sf_dom"/>
</dbReference>
<dbReference type="InterPro" id="IPR008183">
    <property type="entry name" value="Aldose_1/G6P_1-epimerase"/>
</dbReference>
<organism evidence="1 2">
    <name type="scientific">Myxacorys almedinensis A</name>
    <dbReference type="NCBI Taxonomy" id="2690445"/>
    <lineage>
        <taxon>Bacteria</taxon>
        <taxon>Bacillati</taxon>
        <taxon>Cyanobacteriota</taxon>
        <taxon>Cyanophyceae</taxon>
        <taxon>Leptolyngbyales</taxon>
        <taxon>Leptolyngbyaceae</taxon>
        <taxon>Myxacorys</taxon>
        <taxon>Myxacorys almedinensis</taxon>
    </lineage>
</organism>
<dbReference type="PANTHER" id="PTHR11122">
    <property type="entry name" value="APOSPORY-ASSOCIATED PROTEIN C-RELATED"/>
    <property type="match status" value="1"/>
</dbReference>
<name>A0A8J8CGL4_9CYAN</name>
<dbReference type="AlphaFoldDB" id="A0A8J8CGL4"/>
<evidence type="ECO:0000313" key="1">
    <source>
        <dbReference type="EMBL" id="NDJ15709.1"/>
    </source>
</evidence>
<accession>A0A8J8CGL4</accession>
<dbReference type="GO" id="GO:0005975">
    <property type="term" value="P:carbohydrate metabolic process"/>
    <property type="evidence" value="ECO:0007669"/>
    <property type="project" value="InterPro"/>
</dbReference>
<dbReference type="PANTHER" id="PTHR11122:SF13">
    <property type="entry name" value="GLUCOSE-6-PHOSPHATE 1-EPIMERASE"/>
    <property type="match status" value="1"/>
</dbReference>
<gene>
    <name evidence="1" type="ORF">GS601_00130</name>
</gene>
<dbReference type="GO" id="GO:0030246">
    <property type="term" value="F:carbohydrate binding"/>
    <property type="evidence" value="ECO:0007669"/>
    <property type="project" value="InterPro"/>
</dbReference>
<protein>
    <submittedName>
        <fullName evidence="1">Aldose epimerase</fullName>
    </submittedName>
</protein>
<reference evidence="1" key="1">
    <citation type="submission" date="2019-12" db="EMBL/GenBank/DDBJ databases">
        <title>High-Quality draft genome sequences of three cyanobacteria isolated from the limestone walls of the Old Cathedral of Coimbra.</title>
        <authorList>
            <person name="Tiago I."/>
            <person name="Soares F."/>
            <person name="Portugal A."/>
        </authorList>
    </citation>
    <scope>NUCLEOTIDE SEQUENCE</scope>
    <source>
        <strain evidence="1">A</strain>
    </source>
</reference>
<evidence type="ECO:0000313" key="2">
    <source>
        <dbReference type="Proteomes" id="UP000646053"/>
    </source>
</evidence>
<dbReference type="Gene3D" id="2.70.98.10">
    <property type="match status" value="1"/>
</dbReference>
<sequence>MFSIDRRRQLYDIYVLNNRETPSRLEVVPERGGIIASWQVQGRELLYMDTERFTNPSMSVRGGIPILFPICGNLPDNTYTYNGQSYSLKQHGFARELPWEVLDQQTDDRVSLTIGLSSNAQTREVYPFDFLLEFTYALHGQTLTLHQRYTNRSSERMPFSIGFHPYFLAPDKGQLRFEIPSNEAIDQITKQPQSFFNTFDFNDAEIDWIFPHLSRQVASVSDLSRHTRITLTYGSAFPSLVFWTVKGKDFYCLEPWSAPRNALNTSDRLLYLDPNASLETEVALTVDFI</sequence>
<dbReference type="GO" id="GO:0016853">
    <property type="term" value="F:isomerase activity"/>
    <property type="evidence" value="ECO:0007669"/>
    <property type="project" value="InterPro"/>
</dbReference>
<dbReference type="Proteomes" id="UP000646053">
    <property type="component" value="Unassembled WGS sequence"/>
</dbReference>
<proteinExistence type="predicted"/>
<comment type="caution">
    <text evidence="1">The sequence shown here is derived from an EMBL/GenBank/DDBJ whole genome shotgun (WGS) entry which is preliminary data.</text>
</comment>
<keyword evidence="2" id="KW-1185">Reference proteome</keyword>
<dbReference type="SUPFAM" id="SSF74650">
    <property type="entry name" value="Galactose mutarotase-like"/>
    <property type="match status" value="1"/>
</dbReference>
<dbReference type="Pfam" id="PF01263">
    <property type="entry name" value="Aldose_epim"/>
    <property type="match status" value="1"/>
</dbReference>
<dbReference type="EMBL" id="WVIE01000001">
    <property type="protein sequence ID" value="NDJ15709.1"/>
    <property type="molecule type" value="Genomic_DNA"/>
</dbReference>
<dbReference type="InterPro" id="IPR014718">
    <property type="entry name" value="GH-type_carb-bd"/>
</dbReference>